<evidence type="ECO:0000256" key="4">
    <source>
        <dbReference type="ARBA" id="ARBA00023136"/>
    </source>
</evidence>
<dbReference type="GO" id="GO:0009279">
    <property type="term" value="C:cell outer membrane"/>
    <property type="evidence" value="ECO:0007669"/>
    <property type="project" value="UniProtKB-SubCell"/>
</dbReference>
<dbReference type="AlphaFoldDB" id="A0A9D1KI09"/>
<dbReference type="InterPro" id="IPR011990">
    <property type="entry name" value="TPR-like_helical_dom_sf"/>
</dbReference>
<reference evidence="8" key="2">
    <citation type="journal article" date="2021" name="PeerJ">
        <title>Extensive microbial diversity within the chicken gut microbiome revealed by metagenomics and culture.</title>
        <authorList>
            <person name="Gilroy R."/>
            <person name="Ravi A."/>
            <person name="Getino M."/>
            <person name="Pursley I."/>
            <person name="Horton D.L."/>
            <person name="Alikhan N.F."/>
            <person name="Baker D."/>
            <person name="Gharbi K."/>
            <person name="Hall N."/>
            <person name="Watson M."/>
            <person name="Adriaenssens E.M."/>
            <person name="Foster-Nyarko E."/>
            <person name="Jarju S."/>
            <person name="Secka A."/>
            <person name="Antonio M."/>
            <person name="Oren A."/>
            <person name="Chaudhuri R.R."/>
            <person name="La Ragione R."/>
            <person name="Hildebrand F."/>
            <person name="Pallen M.J."/>
        </authorList>
    </citation>
    <scope>NUCLEOTIDE SEQUENCE</scope>
    <source>
        <strain evidence="8">ChiHecec2B26-709</strain>
    </source>
</reference>
<dbReference type="EMBL" id="DVLC01000118">
    <property type="protein sequence ID" value="HIT47453.1"/>
    <property type="molecule type" value="Genomic_DNA"/>
</dbReference>
<keyword evidence="4" id="KW-0472">Membrane</keyword>
<dbReference type="Proteomes" id="UP000886881">
    <property type="component" value="Unassembled WGS sequence"/>
</dbReference>
<keyword evidence="3" id="KW-0732">Signal</keyword>
<reference evidence="8" key="1">
    <citation type="submission" date="2020-10" db="EMBL/GenBank/DDBJ databases">
        <authorList>
            <person name="Gilroy R."/>
        </authorList>
    </citation>
    <scope>NUCLEOTIDE SEQUENCE</scope>
    <source>
        <strain evidence="8">ChiHecec2B26-709</strain>
    </source>
</reference>
<evidence type="ECO:0000256" key="1">
    <source>
        <dbReference type="ARBA" id="ARBA00004442"/>
    </source>
</evidence>
<sequence length="512" mass="57386">MNNILKFISAGVLMTSVVSCNLDLYPKGSISWTPGQDLITNEADLEGFEANVMYCFRALEYGSYDIVPDVMVDYFNATSDFNNAYGGVHRLDGTFTPGDYDIEDNWSNPYAAIKNFNLFIDSARRVPEDLKDRADVARGEAFLGRAFAYLHLARHFGLVYDPQTADTDLCVPLVTEYDQEERPGRSTVAEVYGQIKEDLDSAAVLLARVPGEIRAQHPTIDAVNFMYARYYLDTRNYAEAATYAMSVINSNAGYALSSTAGEMLAEWRNDSGNEPVMQFYASASEGVGGHVSYLGENGMSNDPIKGLYYRPKFIPTAKLVNSYSQNDLRRQQWFDDTYPSYHNAIWYNDGSTQYYVFSKYPGNQSLNPASNIPNSGHAVKPFLIGEMYLIAAEAYFESGNSSSAKTVLNTLQRSRAGNLTATVTMEEIQNEWYREVVGEGLYFSCLKRWHKGFDGRDAQNGAPVMTQTDSYENKVLPADDYHFNWPIPTYEIQTNANLANQQNEGYSSSVNE</sequence>
<comment type="subcellular location">
    <subcellularLocation>
        <location evidence="1">Cell outer membrane</location>
    </subcellularLocation>
</comment>
<name>A0A9D1KI09_9BACT</name>
<keyword evidence="5" id="KW-0998">Cell outer membrane</keyword>
<dbReference type="InterPro" id="IPR033985">
    <property type="entry name" value="SusD-like_N"/>
</dbReference>
<proteinExistence type="inferred from homology"/>
<comment type="similarity">
    <text evidence="2">Belongs to the SusD family.</text>
</comment>
<feature type="domain" description="RagB/SusD" evidence="6">
    <location>
        <begin position="348"/>
        <end position="506"/>
    </location>
</feature>
<organism evidence="8 9">
    <name type="scientific">Candidatus Cryptobacteroides merdipullorum</name>
    <dbReference type="NCBI Taxonomy" id="2840771"/>
    <lineage>
        <taxon>Bacteria</taxon>
        <taxon>Pseudomonadati</taxon>
        <taxon>Bacteroidota</taxon>
        <taxon>Bacteroidia</taxon>
        <taxon>Bacteroidales</taxon>
        <taxon>Candidatus Cryptobacteroides</taxon>
    </lineage>
</organism>
<evidence type="ECO:0000313" key="9">
    <source>
        <dbReference type="Proteomes" id="UP000886881"/>
    </source>
</evidence>
<dbReference type="PROSITE" id="PS51257">
    <property type="entry name" value="PROKAR_LIPOPROTEIN"/>
    <property type="match status" value="1"/>
</dbReference>
<comment type="caution">
    <text evidence="8">The sequence shown here is derived from an EMBL/GenBank/DDBJ whole genome shotgun (WGS) entry which is preliminary data.</text>
</comment>
<evidence type="ECO:0000256" key="2">
    <source>
        <dbReference type="ARBA" id="ARBA00006275"/>
    </source>
</evidence>
<dbReference type="Gene3D" id="1.25.40.390">
    <property type="match status" value="1"/>
</dbReference>
<dbReference type="InterPro" id="IPR012944">
    <property type="entry name" value="SusD_RagB_dom"/>
</dbReference>
<dbReference type="Pfam" id="PF14322">
    <property type="entry name" value="SusD-like_3"/>
    <property type="match status" value="1"/>
</dbReference>
<dbReference type="SUPFAM" id="SSF48452">
    <property type="entry name" value="TPR-like"/>
    <property type="match status" value="1"/>
</dbReference>
<protein>
    <submittedName>
        <fullName evidence="8">RagB/SusD family nutrient uptake outer membrane protein</fullName>
    </submittedName>
</protein>
<evidence type="ECO:0000256" key="3">
    <source>
        <dbReference type="ARBA" id="ARBA00022729"/>
    </source>
</evidence>
<gene>
    <name evidence="8" type="ORF">IAC35_06315</name>
</gene>
<evidence type="ECO:0000259" key="6">
    <source>
        <dbReference type="Pfam" id="PF07980"/>
    </source>
</evidence>
<evidence type="ECO:0000259" key="7">
    <source>
        <dbReference type="Pfam" id="PF14322"/>
    </source>
</evidence>
<dbReference type="Pfam" id="PF07980">
    <property type="entry name" value="SusD_RagB"/>
    <property type="match status" value="1"/>
</dbReference>
<evidence type="ECO:0000256" key="5">
    <source>
        <dbReference type="ARBA" id="ARBA00023237"/>
    </source>
</evidence>
<accession>A0A9D1KI09</accession>
<evidence type="ECO:0000313" key="8">
    <source>
        <dbReference type="EMBL" id="HIT47453.1"/>
    </source>
</evidence>
<feature type="domain" description="SusD-like N-terminal" evidence="7">
    <location>
        <begin position="95"/>
        <end position="232"/>
    </location>
</feature>